<evidence type="ECO:0000313" key="2">
    <source>
        <dbReference type="Proteomes" id="UP000767446"/>
    </source>
</evidence>
<accession>A0A941GTR7</accession>
<dbReference type="EMBL" id="JADQBC010000053">
    <property type="protein sequence ID" value="MBR8828062.1"/>
    <property type="molecule type" value="Genomic_DNA"/>
</dbReference>
<name>A0A941GTR7_9CHRO</name>
<gene>
    <name evidence="1" type="ORF">DSM107014_09205</name>
</gene>
<reference evidence="1" key="1">
    <citation type="submission" date="2021-02" db="EMBL/GenBank/DDBJ databases">
        <title>Metagenome analyses of Stigonema ocellatum DSM 106950, Chlorogloea purpurea SAG 13.99 and Gomphosphaeria aponina DSM 107014.</title>
        <authorList>
            <person name="Marter P."/>
            <person name="Huang S."/>
        </authorList>
    </citation>
    <scope>NUCLEOTIDE SEQUENCE</scope>
    <source>
        <strain evidence="1">JP213</strain>
    </source>
</reference>
<proteinExistence type="predicted"/>
<sequence length="109" mass="12732">MSDNFNKPLIWLKGEVKTPPFSTQARLEVGFLLRKLQGGENLSMPVSRPMPTIGSNCHELRINDEDLTWRIVYFIDSDAIVILDVFEKKPNKKKVIEICQKRLKRYRDI</sequence>
<comment type="caution">
    <text evidence="1">The sequence shown here is derived from an EMBL/GenBank/DDBJ whole genome shotgun (WGS) entry which is preliminary data.</text>
</comment>
<dbReference type="InterPro" id="IPR009241">
    <property type="entry name" value="HigB-like"/>
</dbReference>
<dbReference type="Proteomes" id="UP000767446">
    <property type="component" value="Unassembled WGS sequence"/>
</dbReference>
<protein>
    <submittedName>
        <fullName evidence="1">Type II toxin-antitoxin system RelE/ParE family toxin</fullName>
    </submittedName>
</protein>
<organism evidence="1 2">
    <name type="scientific">Gomphosphaeria aponina SAG 52.96 = DSM 107014</name>
    <dbReference type="NCBI Taxonomy" id="1521640"/>
    <lineage>
        <taxon>Bacteria</taxon>
        <taxon>Bacillati</taxon>
        <taxon>Cyanobacteriota</taxon>
        <taxon>Cyanophyceae</taxon>
        <taxon>Oscillatoriophycideae</taxon>
        <taxon>Chroococcales</taxon>
        <taxon>Gomphosphaeriaceae</taxon>
        <taxon>Gomphosphaeria</taxon>
    </lineage>
</organism>
<dbReference type="AlphaFoldDB" id="A0A941GTR7"/>
<evidence type="ECO:0000313" key="1">
    <source>
        <dbReference type="EMBL" id="MBR8828062.1"/>
    </source>
</evidence>
<dbReference type="Pfam" id="PF05973">
    <property type="entry name" value="Gp49"/>
    <property type="match status" value="1"/>
</dbReference>